<protein>
    <submittedName>
        <fullName evidence="1">Uncharacterized protein</fullName>
    </submittedName>
</protein>
<dbReference type="GeneID" id="64871500"/>
<reference evidence="2" key="1">
    <citation type="submission" date="2018-06" db="EMBL/GenBank/DDBJ databases">
        <authorList>
            <person name="Zhirakovskaya E."/>
        </authorList>
    </citation>
    <scope>NUCLEOTIDE SEQUENCE [LARGE SCALE GENOMIC DNA]</scope>
</reference>
<keyword evidence="2" id="KW-1185">Reference proteome</keyword>
<gene>
    <name evidence="1" type="primary">86</name>
    <name evidence="1" type="ORF">SEA_STEAMY_86</name>
</gene>
<name>A0A345L0Q8_9CAUD</name>
<dbReference type="EMBL" id="MH513984">
    <property type="protein sequence ID" value="AXH48860.1"/>
    <property type="molecule type" value="Genomic_DNA"/>
</dbReference>
<organism evidence="1 2">
    <name type="scientific">Mycobacterium phage Steamy</name>
    <dbReference type="NCBI Taxonomy" id="2250309"/>
    <lineage>
        <taxon>Viruses</taxon>
        <taxon>Duplodnaviria</taxon>
        <taxon>Heunggongvirae</taxon>
        <taxon>Uroviricota</taxon>
        <taxon>Caudoviricetes</taxon>
        <taxon>Pharaohvirus</taxon>
        <taxon>Pharaohvirus steamy</taxon>
    </lineage>
</organism>
<dbReference type="Proteomes" id="UP000259157">
    <property type="component" value="Segment"/>
</dbReference>
<evidence type="ECO:0000313" key="1">
    <source>
        <dbReference type="EMBL" id="AXH48860.1"/>
    </source>
</evidence>
<accession>A0A345L0Q8</accession>
<evidence type="ECO:0000313" key="2">
    <source>
        <dbReference type="Proteomes" id="UP000259157"/>
    </source>
</evidence>
<sequence length="57" mass="6690">MARARINKEASSCPEFPWFYTVEHEPRQEDALDYGSVESFERALECVEAAIKHPERY</sequence>
<proteinExistence type="predicted"/>
<dbReference type="RefSeq" id="YP_010061873.1">
    <property type="nucleotide sequence ID" value="NC_054787.1"/>
</dbReference>
<dbReference type="KEGG" id="vg:64871500"/>